<evidence type="ECO:0000256" key="6">
    <source>
        <dbReference type="SAM" id="Phobius"/>
    </source>
</evidence>
<evidence type="ECO:0000259" key="7">
    <source>
        <dbReference type="Pfam" id="PF01061"/>
    </source>
</evidence>
<evidence type="ECO:0000256" key="3">
    <source>
        <dbReference type="ARBA" id="ARBA00022989"/>
    </source>
</evidence>
<feature type="region of interest" description="Disordered" evidence="5">
    <location>
        <begin position="332"/>
        <end position="356"/>
    </location>
</feature>
<dbReference type="Pfam" id="PF01061">
    <property type="entry name" value="ABC2_membrane"/>
    <property type="match status" value="1"/>
</dbReference>
<gene>
    <name evidence="8" type="ORF">H9812_07400</name>
</gene>
<keyword evidence="2 6" id="KW-0812">Transmembrane</keyword>
<feature type="transmembrane region" description="Helical" evidence="6">
    <location>
        <begin position="128"/>
        <end position="156"/>
    </location>
</feature>
<name>A0A9D2DY87_9FIRM</name>
<evidence type="ECO:0000313" key="8">
    <source>
        <dbReference type="EMBL" id="HIZ25270.1"/>
    </source>
</evidence>
<feature type="transmembrane region" description="Helical" evidence="6">
    <location>
        <begin position="31"/>
        <end position="50"/>
    </location>
</feature>
<dbReference type="AlphaFoldDB" id="A0A9D2DY87"/>
<protein>
    <submittedName>
        <fullName evidence="8">ABC transporter permease</fullName>
    </submittedName>
</protein>
<evidence type="ECO:0000313" key="9">
    <source>
        <dbReference type="Proteomes" id="UP000824044"/>
    </source>
</evidence>
<feature type="transmembrane region" description="Helical" evidence="6">
    <location>
        <begin position="85"/>
        <end position="107"/>
    </location>
</feature>
<dbReference type="Proteomes" id="UP000824044">
    <property type="component" value="Unassembled WGS sequence"/>
</dbReference>
<dbReference type="InterPro" id="IPR013525">
    <property type="entry name" value="ABC2_TM"/>
</dbReference>
<sequence length="356" mass="39653">MQKAAKRRGSGTEIFFQLTRRHLLVFFKNKVRLMYTLLVPVIIFAVYILFLRELELSTVENTLYRLGIQADESLNKYIRTLVDSWMLSGIAALSTITVSLQTNTVFVEDKQNGVNRDFASSPINRNTLIGSYILFNFLVTLLICVVYLAICFIYLACVNEFFLDFVDFAQIFGILLYATVSSTLMTVFISSFIKTEGTMASLIAVFSTAVGFLIGAYMPLGMLPAWVQSLCAFIPGTYACSLLRYSFMATPLAKLSDYVVNVMQVANGQELIDAITGSFGYQLEFIGVQVNVEFQAVALAIFIVIFIVLNILSGKKLTDVLGVGKKRRKKVHHTMSAAEGAGQEPENEPQDISKKE</sequence>
<dbReference type="GO" id="GO:0016020">
    <property type="term" value="C:membrane"/>
    <property type="evidence" value="ECO:0007669"/>
    <property type="project" value="UniProtKB-SubCell"/>
</dbReference>
<feature type="transmembrane region" description="Helical" evidence="6">
    <location>
        <begin position="294"/>
        <end position="312"/>
    </location>
</feature>
<evidence type="ECO:0000256" key="1">
    <source>
        <dbReference type="ARBA" id="ARBA00004141"/>
    </source>
</evidence>
<reference evidence="8" key="1">
    <citation type="journal article" date="2021" name="PeerJ">
        <title>Extensive microbial diversity within the chicken gut microbiome revealed by metagenomics and culture.</title>
        <authorList>
            <person name="Gilroy R."/>
            <person name="Ravi A."/>
            <person name="Getino M."/>
            <person name="Pursley I."/>
            <person name="Horton D.L."/>
            <person name="Alikhan N.F."/>
            <person name="Baker D."/>
            <person name="Gharbi K."/>
            <person name="Hall N."/>
            <person name="Watson M."/>
            <person name="Adriaenssens E.M."/>
            <person name="Foster-Nyarko E."/>
            <person name="Jarju S."/>
            <person name="Secka A."/>
            <person name="Antonio M."/>
            <person name="Oren A."/>
            <person name="Chaudhuri R.R."/>
            <person name="La Ragione R."/>
            <person name="Hildebrand F."/>
            <person name="Pallen M.J."/>
        </authorList>
    </citation>
    <scope>NUCLEOTIDE SEQUENCE</scope>
    <source>
        <strain evidence="8">CHK33-5263</strain>
    </source>
</reference>
<dbReference type="GO" id="GO:0140359">
    <property type="term" value="F:ABC-type transporter activity"/>
    <property type="evidence" value="ECO:0007669"/>
    <property type="project" value="InterPro"/>
</dbReference>
<feature type="transmembrane region" description="Helical" evidence="6">
    <location>
        <begin position="168"/>
        <end position="193"/>
    </location>
</feature>
<dbReference type="PANTHER" id="PTHR43229">
    <property type="entry name" value="NODULATION PROTEIN J"/>
    <property type="match status" value="1"/>
</dbReference>
<accession>A0A9D2DY87</accession>
<dbReference type="PANTHER" id="PTHR43229:SF2">
    <property type="entry name" value="NODULATION PROTEIN J"/>
    <property type="match status" value="1"/>
</dbReference>
<feature type="transmembrane region" description="Helical" evidence="6">
    <location>
        <begin position="200"/>
        <end position="220"/>
    </location>
</feature>
<comment type="subcellular location">
    <subcellularLocation>
        <location evidence="1">Membrane</location>
        <topology evidence="1">Multi-pass membrane protein</topology>
    </subcellularLocation>
</comment>
<dbReference type="InterPro" id="IPR051784">
    <property type="entry name" value="Nod_factor_ABC_transporter"/>
</dbReference>
<comment type="caution">
    <text evidence="8">The sequence shown here is derived from an EMBL/GenBank/DDBJ whole genome shotgun (WGS) entry which is preliminary data.</text>
</comment>
<dbReference type="EMBL" id="DXBS01000135">
    <property type="protein sequence ID" value="HIZ25270.1"/>
    <property type="molecule type" value="Genomic_DNA"/>
</dbReference>
<organism evidence="8 9">
    <name type="scientific">Candidatus Gallimonas intestinigallinarum</name>
    <dbReference type="NCBI Taxonomy" id="2838604"/>
    <lineage>
        <taxon>Bacteria</taxon>
        <taxon>Bacillati</taxon>
        <taxon>Bacillota</taxon>
        <taxon>Clostridia</taxon>
        <taxon>Candidatus Gallimonas</taxon>
    </lineage>
</organism>
<evidence type="ECO:0000256" key="4">
    <source>
        <dbReference type="ARBA" id="ARBA00023136"/>
    </source>
</evidence>
<keyword evidence="4 6" id="KW-0472">Membrane</keyword>
<proteinExistence type="predicted"/>
<evidence type="ECO:0000256" key="2">
    <source>
        <dbReference type="ARBA" id="ARBA00022692"/>
    </source>
</evidence>
<keyword evidence="3 6" id="KW-1133">Transmembrane helix</keyword>
<evidence type="ECO:0000256" key="5">
    <source>
        <dbReference type="SAM" id="MobiDB-lite"/>
    </source>
</evidence>
<feature type="domain" description="ABC-2 type transporter transmembrane" evidence="7">
    <location>
        <begin position="15"/>
        <end position="247"/>
    </location>
</feature>
<reference evidence="8" key="2">
    <citation type="submission" date="2021-04" db="EMBL/GenBank/DDBJ databases">
        <authorList>
            <person name="Gilroy R."/>
        </authorList>
    </citation>
    <scope>NUCLEOTIDE SEQUENCE</scope>
    <source>
        <strain evidence="8">CHK33-5263</strain>
    </source>
</reference>